<evidence type="ECO:0000313" key="4">
    <source>
        <dbReference type="Proteomes" id="UP000002812"/>
    </source>
</evidence>
<keyword evidence="1 2" id="KW-0732">Signal</keyword>
<evidence type="ECO:0000313" key="3">
    <source>
        <dbReference type="EMBL" id="EIT75901.1"/>
    </source>
</evidence>
<accession>I8IDG4</accession>
<name>I8IDG4_ASPO3</name>
<evidence type="ECO:0000256" key="1">
    <source>
        <dbReference type="ARBA" id="ARBA00022729"/>
    </source>
</evidence>
<feature type="signal peptide" evidence="2">
    <location>
        <begin position="1"/>
        <end position="19"/>
    </location>
</feature>
<dbReference type="OrthoDB" id="19657at2759"/>
<organism evidence="3 4">
    <name type="scientific">Aspergillus oryzae (strain 3.042)</name>
    <name type="common">Yellow koji mold</name>
    <dbReference type="NCBI Taxonomy" id="1160506"/>
    <lineage>
        <taxon>Eukaryota</taxon>
        <taxon>Fungi</taxon>
        <taxon>Dikarya</taxon>
        <taxon>Ascomycota</taxon>
        <taxon>Pezizomycotina</taxon>
        <taxon>Eurotiomycetes</taxon>
        <taxon>Eurotiomycetidae</taxon>
        <taxon>Eurotiales</taxon>
        <taxon>Aspergillaceae</taxon>
        <taxon>Aspergillus</taxon>
        <taxon>Aspergillus subgen. Circumdati</taxon>
    </lineage>
</organism>
<sequence length="304" mass="32847">MQLKQLVLPALALSGSALGSPTPAKRADEKVGYLSVYWTTDDESVYFALSDNDDPLGFAAINGGKAVVSPTLGTKAVRDTSIIAGQGNNAGKYWIIGTDLNIDDMPFGIPNKVSIRTLTEDQWTKLIILEQYFVHWASKFYSPDDTDHTGNATTGNVLRYAYTSDFKTFTEPKDYIVGTTDVIDLCILQLDSNTLLRSYVNSSSSDGLPVEISTNGLLGDWSVLGNVADSTSYEAPYFFADNAGGGKGYMMADLVGSSPGISGWTTDDLSKGVFTKDTSHDLTFMRHDSVLGVTQSQYDALKAM</sequence>
<reference evidence="3 4" key="1">
    <citation type="journal article" date="2012" name="Eukaryot. Cell">
        <title>Draft genome sequence of Aspergillus oryzae strain 3.042.</title>
        <authorList>
            <person name="Zhao G."/>
            <person name="Yao Y."/>
            <person name="Qi W."/>
            <person name="Wang C."/>
            <person name="Hou L."/>
            <person name="Zeng B."/>
            <person name="Cao X."/>
        </authorList>
    </citation>
    <scope>NUCLEOTIDE SEQUENCE [LARGE SCALE GENOMIC DNA]</scope>
    <source>
        <strain evidence="3 4">3.042</strain>
    </source>
</reference>
<dbReference type="PANTHER" id="PTHR43301">
    <property type="entry name" value="ARABINAN ENDO-1,5-ALPHA-L-ARABINOSIDASE"/>
    <property type="match status" value="1"/>
</dbReference>
<comment type="caution">
    <text evidence="3">The sequence shown here is derived from an EMBL/GenBank/DDBJ whole genome shotgun (WGS) entry which is preliminary data.</text>
</comment>
<dbReference type="Proteomes" id="UP000002812">
    <property type="component" value="Unassembled WGS sequence"/>
</dbReference>
<dbReference type="InterPro" id="IPR023296">
    <property type="entry name" value="Glyco_hydro_beta-prop_sf"/>
</dbReference>
<dbReference type="AlphaFoldDB" id="I8IDG4"/>
<dbReference type="InterPro" id="IPR050727">
    <property type="entry name" value="GH43_arabinanases"/>
</dbReference>
<gene>
    <name evidence="3" type="ORF">Ao3042_08011</name>
</gene>
<reference evidence="4" key="2">
    <citation type="submission" date="2012-06" db="EMBL/GenBank/DDBJ databases">
        <title>Comparative genomic analyses of Aspergillus oryzae 3.042 and A. oryzae RIB40 for soy-sauce fermentation.</title>
        <authorList>
            <person name="Zhao G."/>
            <person name="Hou L."/>
            <person name="Wang C."/>
            <person name="Cao X."/>
        </authorList>
    </citation>
    <scope>NUCLEOTIDE SEQUENCE [LARGE SCALE GENOMIC DNA]</scope>
    <source>
        <strain evidence="4">3.042</strain>
    </source>
</reference>
<dbReference type="HOGENOM" id="CLU_010779_0_0_1"/>
<proteinExistence type="predicted"/>
<evidence type="ECO:0000256" key="2">
    <source>
        <dbReference type="SAM" id="SignalP"/>
    </source>
</evidence>
<dbReference type="PANTHER" id="PTHR43301:SF8">
    <property type="entry name" value="ARABINOSIDASE-RELATED"/>
    <property type="match status" value="1"/>
</dbReference>
<protein>
    <submittedName>
        <fullName evidence="3">Uncharacterized protein</fullName>
    </submittedName>
</protein>
<dbReference type="SUPFAM" id="SSF75005">
    <property type="entry name" value="Arabinanase/levansucrase/invertase"/>
    <property type="match status" value="1"/>
</dbReference>
<dbReference type="EMBL" id="AKHY01000171">
    <property type="protein sequence ID" value="EIT75901.1"/>
    <property type="molecule type" value="Genomic_DNA"/>
</dbReference>
<feature type="chain" id="PRO_5003713824" evidence="2">
    <location>
        <begin position="20"/>
        <end position="304"/>
    </location>
</feature>